<protein>
    <submittedName>
        <fullName evidence="2">Protein HAIKU1-like isoform X1</fullName>
    </submittedName>
</protein>
<dbReference type="KEGG" id="pxu:106117968"/>
<accession>A0AAJ6Z9N4</accession>
<reference evidence="2" key="1">
    <citation type="submission" date="2025-08" db="UniProtKB">
        <authorList>
            <consortium name="RefSeq"/>
        </authorList>
    </citation>
    <scope>IDENTIFICATION</scope>
</reference>
<evidence type="ECO:0000313" key="2">
    <source>
        <dbReference type="RefSeq" id="XP_013167960.1"/>
    </source>
</evidence>
<organism evidence="2">
    <name type="scientific">Papilio xuthus</name>
    <name type="common">Asian swallowtail butterfly</name>
    <dbReference type="NCBI Taxonomy" id="66420"/>
    <lineage>
        <taxon>Eukaryota</taxon>
        <taxon>Metazoa</taxon>
        <taxon>Ecdysozoa</taxon>
        <taxon>Arthropoda</taxon>
        <taxon>Hexapoda</taxon>
        <taxon>Insecta</taxon>
        <taxon>Pterygota</taxon>
        <taxon>Neoptera</taxon>
        <taxon>Endopterygota</taxon>
        <taxon>Lepidoptera</taxon>
        <taxon>Glossata</taxon>
        <taxon>Ditrysia</taxon>
        <taxon>Papilionoidea</taxon>
        <taxon>Papilionidae</taxon>
        <taxon>Papilioninae</taxon>
        <taxon>Papilio</taxon>
    </lineage>
</organism>
<feature type="region of interest" description="Disordered" evidence="1">
    <location>
        <begin position="84"/>
        <end position="169"/>
    </location>
</feature>
<dbReference type="Proteomes" id="UP000694872">
    <property type="component" value="Unplaced"/>
</dbReference>
<dbReference type="AlphaFoldDB" id="A0AAJ6Z9N4"/>
<feature type="compositionally biased region" description="Low complexity" evidence="1">
    <location>
        <begin position="135"/>
        <end position="169"/>
    </location>
</feature>
<dbReference type="RefSeq" id="XP_013167960.1">
    <property type="nucleotide sequence ID" value="XM_013312506.1"/>
</dbReference>
<name>A0AAJ6Z9N4_PAPXU</name>
<feature type="region of interest" description="Disordered" evidence="1">
    <location>
        <begin position="212"/>
        <end position="238"/>
    </location>
</feature>
<dbReference type="GeneID" id="106117968"/>
<evidence type="ECO:0000256" key="1">
    <source>
        <dbReference type="SAM" id="MobiDB-lite"/>
    </source>
</evidence>
<gene>
    <name evidence="2" type="primary">LOC106117968</name>
</gene>
<dbReference type="CTD" id="48239"/>
<proteinExistence type="predicted"/>
<sequence>MLRKGSITAQALTDTRVTAGSLSAAYDRITTMIGRLVIATLCLQTFYFGSLEAAKQNVQLSDSYLPVAMQVIAHLTDQMAFEVKDETTTKPPKPKPTTKPTTPKPLDITTPFHRPGYYAPSAPPKPSERIKAQKQQQYNLPLQGQQQNNIPPQNQQQYNSPPQNQQYNIPPQVQQQYNNQPGSQQYITPLQDQQQPYTQSQYQQYNIPTQNQQQYNNQPGSQQYTNPIQDQQQPYTQSQYQQYNIPTQNQQYEIPQQYNFPPQVQQQYNSPFQNQPFNVTQKQQSNFYTQQYNPLNQNQQYPQQNQQYGVMTFDFPQYNPIQPQNVRSEEPLLSAHHDEVKPLLEPTPDAPHLLPPHFESDFDKISSRSKGFDLDEISEDNLQFLSKNVREMIRMAYDPHDDRLVDVWEGLRANPAEPSPKGKLSSSNLRLLLLYDLLSREAKRQRLSDYSGFSPDVMKTLVESSSGGAREQLRMALSKMVDRHDCEHEYANNRAKEMVAELAKDESKLSTEIRYLQPLVYKY</sequence>